<proteinExistence type="predicted"/>
<dbReference type="Pfam" id="PF14092">
    <property type="entry name" value="DUF4270"/>
    <property type="match status" value="1"/>
</dbReference>
<gene>
    <name evidence="1" type="ORF">SAMN06265377_3316</name>
</gene>
<sequence length="443" mass="49602">MERLIWLLCPLILSLAACNDENPNDSDFLAGKDFTGSNIRVVLIDTLTLETSTMKFDSIVTGQSTRMLVGKYVDPVFGAVSAASHLGLVPAEYAIDAEAKYDSIAFHLAYDGYYYNDTTRSNTIQVKRLLKTLRPVEGDDFYNSTTVTYNEDELGSFSYKPRPLEADTLEIRLSDNFGADLFEKLQDKLIINSDEFIDYFKGIALVPGENDDGSIIGFSKEPAAGFVRLYFSTDEENEQVQDYIDFGLNLSETPVPFFNQITTQDPIEPLTNLNDQEVNLNSSDADGLSFIQSGVGIACRIQFPYIKNIYDIKGQGTIMDAVLRLKPKNGTYNDQLIIRDELLIYVVDRNNNITEQLSIDEGSPITGILNRDNEEFNDIYYEIPLASYLDKLLSTELETNEALVLLPNGFNSTVDRFVLNGSGTSSYSAKLELIYAIYDEDND</sequence>
<dbReference type="EMBL" id="OBEH01000006">
    <property type="protein sequence ID" value="SNZ01476.1"/>
    <property type="molecule type" value="Genomic_DNA"/>
</dbReference>
<name>A0A285N0C6_9FLAO</name>
<dbReference type="InterPro" id="IPR025366">
    <property type="entry name" value="DUF4270"/>
</dbReference>
<evidence type="ECO:0000313" key="1">
    <source>
        <dbReference type="EMBL" id="SNZ01476.1"/>
    </source>
</evidence>
<reference evidence="2" key="1">
    <citation type="submission" date="2017-09" db="EMBL/GenBank/DDBJ databases">
        <authorList>
            <person name="Varghese N."/>
            <person name="Submissions S."/>
        </authorList>
    </citation>
    <scope>NUCLEOTIDE SEQUENCE [LARGE SCALE GENOMIC DNA]</scope>
    <source>
        <strain evidence="2">DSM 25885</strain>
    </source>
</reference>
<dbReference type="Proteomes" id="UP000219048">
    <property type="component" value="Unassembled WGS sequence"/>
</dbReference>
<dbReference type="OrthoDB" id="1092930at2"/>
<dbReference type="PROSITE" id="PS51257">
    <property type="entry name" value="PROKAR_LIPOPROTEIN"/>
    <property type="match status" value="1"/>
</dbReference>
<organism evidence="1 2">
    <name type="scientific">Flagellimonas pacifica</name>
    <dbReference type="NCBI Taxonomy" id="1247520"/>
    <lineage>
        <taxon>Bacteria</taxon>
        <taxon>Pseudomonadati</taxon>
        <taxon>Bacteroidota</taxon>
        <taxon>Flavobacteriia</taxon>
        <taxon>Flavobacteriales</taxon>
        <taxon>Flavobacteriaceae</taxon>
        <taxon>Flagellimonas</taxon>
    </lineage>
</organism>
<evidence type="ECO:0008006" key="3">
    <source>
        <dbReference type="Google" id="ProtNLM"/>
    </source>
</evidence>
<dbReference type="RefSeq" id="WP_097046932.1">
    <property type="nucleotide sequence ID" value="NZ_OBEH01000006.1"/>
</dbReference>
<accession>A0A285N0C6</accession>
<evidence type="ECO:0000313" key="2">
    <source>
        <dbReference type="Proteomes" id="UP000219048"/>
    </source>
</evidence>
<keyword evidence="2" id="KW-1185">Reference proteome</keyword>
<protein>
    <recommendedName>
        <fullName evidence="3">DUF4270 domain-containing protein</fullName>
    </recommendedName>
</protein>
<dbReference type="AlphaFoldDB" id="A0A285N0C6"/>